<comment type="similarity">
    <text evidence="1 4">Belongs to the prolyl-tRNA editing family. YbaK/EbsC subfamily.</text>
</comment>
<dbReference type="PIRSF" id="PIRSF006181">
    <property type="entry name" value="EbsC_YbaK"/>
    <property type="match status" value="1"/>
</dbReference>
<reference evidence="6" key="1">
    <citation type="submission" date="2021-03" db="EMBL/GenBank/DDBJ databases">
        <authorList>
            <person name="Sun Q."/>
        </authorList>
    </citation>
    <scope>NUCLEOTIDE SEQUENCE</scope>
    <source>
        <strain evidence="6">CCM 8862</strain>
    </source>
</reference>
<accession>A0A939E0J9</accession>
<dbReference type="EMBL" id="JAFLEQ010000014">
    <property type="protein sequence ID" value="MBN9644458.1"/>
    <property type="molecule type" value="Genomic_DNA"/>
</dbReference>
<sequence>MAKKKKSAATPALQVLTQSGVAFGVHEFDPGHDHFGDHAAAQLAAEGIEAGQIFKTLVIREHGTTGNRGLAVACVPVTGSLSLKKAARALGWSAKADMADQQDAQRSSGYIAGGISPVGQKNPLPTVIDSSANNYGRICVSGGRRGLDIELSPQDLAAVTGAVTADIAAD</sequence>
<organism evidence="6 7">
    <name type="scientific">Corynebacterium mendelii</name>
    <dbReference type="NCBI Taxonomy" id="2765362"/>
    <lineage>
        <taxon>Bacteria</taxon>
        <taxon>Bacillati</taxon>
        <taxon>Actinomycetota</taxon>
        <taxon>Actinomycetes</taxon>
        <taxon>Mycobacteriales</taxon>
        <taxon>Corynebacteriaceae</taxon>
        <taxon>Corynebacterium</taxon>
    </lineage>
</organism>
<evidence type="ECO:0000256" key="4">
    <source>
        <dbReference type="PIRNR" id="PIRNR006181"/>
    </source>
</evidence>
<dbReference type="EC" id="4.2.-.-" evidence="4"/>
<proteinExistence type="inferred from homology"/>
<evidence type="ECO:0000313" key="6">
    <source>
        <dbReference type="EMBL" id="MBN9644458.1"/>
    </source>
</evidence>
<name>A0A939E0J9_9CORY</name>
<evidence type="ECO:0000256" key="2">
    <source>
        <dbReference type="ARBA" id="ARBA00022917"/>
    </source>
</evidence>
<evidence type="ECO:0000313" key="7">
    <source>
        <dbReference type="Proteomes" id="UP000664332"/>
    </source>
</evidence>
<dbReference type="AlphaFoldDB" id="A0A939E0J9"/>
<keyword evidence="2 4" id="KW-0648">Protein biosynthesis</keyword>
<dbReference type="GO" id="GO:0016829">
    <property type="term" value="F:lyase activity"/>
    <property type="evidence" value="ECO:0007669"/>
    <property type="project" value="UniProtKB-KW"/>
</dbReference>
<dbReference type="Proteomes" id="UP000664332">
    <property type="component" value="Unassembled WGS sequence"/>
</dbReference>
<keyword evidence="7" id="KW-1185">Reference proteome</keyword>
<protein>
    <recommendedName>
        <fullName evidence="4">Cys-tRNA(Pro)/Cys-tRNA(Cys) deacylase</fullName>
        <ecNumber evidence="4">4.2.-.-</ecNumber>
    </recommendedName>
</protein>
<comment type="caution">
    <text evidence="6">The sequence shown here is derived from an EMBL/GenBank/DDBJ whole genome shotgun (WGS) entry which is preliminary data.</text>
</comment>
<dbReference type="RefSeq" id="WP_207278947.1">
    <property type="nucleotide sequence ID" value="NZ_JAFLEQ010000014.1"/>
</dbReference>
<dbReference type="InterPro" id="IPR004369">
    <property type="entry name" value="Prolyl-tRNA_editing_YbaK/EbsC"/>
</dbReference>
<dbReference type="NCBIfam" id="TIGR00011">
    <property type="entry name" value="YbaK_EbsC"/>
    <property type="match status" value="1"/>
</dbReference>
<feature type="domain" description="YbaK/aminoacyl-tRNA synthetase-associated" evidence="5">
    <location>
        <begin position="40"/>
        <end position="157"/>
    </location>
</feature>
<gene>
    <name evidence="6" type="primary">ybaK</name>
    <name evidence="6" type="ORF">JZY06_07515</name>
</gene>
<dbReference type="PANTHER" id="PTHR30411">
    <property type="entry name" value="CYTOPLASMIC PROTEIN"/>
    <property type="match status" value="1"/>
</dbReference>
<dbReference type="Gene3D" id="3.90.960.10">
    <property type="entry name" value="YbaK/aminoacyl-tRNA synthetase-associated domain"/>
    <property type="match status" value="1"/>
</dbReference>
<evidence type="ECO:0000256" key="3">
    <source>
        <dbReference type="ARBA" id="ARBA00023239"/>
    </source>
</evidence>
<evidence type="ECO:0000256" key="1">
    <source>
        <dbReference type="ARBA" id="ARBA00009798"/>
    </source>
</evidence>
<dbReference type="PANTHER" id="PTHR30411:SF0">
    <property type="entry name" value="CYS-TRNA(PRO)_CYS-TRNA(CYS) DEACYLASE YBAK"/>
    <property type="match status" value="1"/>
</dbReference>
<keyword evidence="3 4" id="KW-0456">Lyase</keyword>
<dbReference type="GO" id="GO:0002161">
    <property type="term" value="F:aminoacyl-tRNA deacylase activity"/>
    <property type="evidence" value="ECO:0007669"/>
    <property type="project" value="InterPro"/>
</dbReference>
<dbReference type="Pfam" id="PF04073">
    <property type="entry name" value="tRNA_edit"/>
    <property type="match status" value="1"/>
</dbReference>
<dbReference type="SUPFAM" id="SSF55826">
    <property type="entry name" value="YbaK/ProRS associated domain"/>
    <property type="match status" value="1"/>
</dbReference>
<dbReference type="GO" id="GO:0006412">
    <property type="term" value="P:translation"/>
    <property type="evidence" value="ECO:0007669"/>
    <property type="project" value="UniProtKB-KW"/>
</dbReference>
<dbReference type="InterPro" id="IPR007214">
    <property type="entry name" value="YbaK/aa-tRNA-synth-assoc-dom"/>
</dbReference>
<dbReference type="CDD" id="cd00002">
    <property type="entry name" value="YbaK_deacylase"/>
    <property type="match status" value="1"/>
</dbReference>
<dbReference type="InterPro" id="IPR036754">
    <property type="entry name" value="YbaK/aa-tRNA-synt-asso_dom_sf"/>
</dbReference>
<evidence type="ECO:0000259" key="5">
    <source>
        <dbReference type="Pfam" id="PF04073"/>
    </source>
</evidence>